<dbReference type="EMBL" id="BGPR01007558">
    <property type="protein sequence ID" value="GBN27830.1"/>
    <property type="molecule type" value="Genomic_DNA"/>
</dbReference>
<name>A0A4Y2MNB3_ARAVE</name>
<accession>A0A4Y2MNB3</accession>
<sequence>MRVSIKFGPQRCRPPRSPTGEGNYRLWVFPASASTLALAGAYTLRATPRNVDHPERQVPGVDHFRLIPLSRPTKWLGYQPIDTPGTKMYHPSNGTPRTANTWGVICCP</sequence>
<reference evidence="2 3" key="1">
    <citation type="journal article" date="2019" name="Sci. Rep.">
        <title>Orb-weaving spider Araneus ventricosus genome elucidates the spidroin gene catalogue.</title>
        <authorList>
            <person name="Kono N."/>
            <person name="Nakamura H."/>
            <person name="Ohtoshi R."/>
            <person name="Moran D.A.P."/>
            <person name="Shinohara A."/>
            <person name="Yoshida Y."/>
            <person name="Fujiwara M."/>
            <person name="Mori M."/>
            <person name="Tomita M."/>
            <person name="Arakawa K."/>
        </authorList>
    </citation>
    <scope>NUCLEOTIDE SEQUENCE [LARGE SCALE GENOMIC DNA]</scope>
</reference>
<evidence type="ECO:0000313" key="2">
    <source>
        <dbReference type="EMBL" id="GBN27830.1"/>
    </source>
</evidence>
<dbReference type="Proteomes" id="UP000499080">
    <property type="component" value="Unassembled WGS sequence"/>
</dbReference>
<evidence type="ECO:0000313" key="3">
    <source>
        <dbReference type="Proteomes" id="UP000499080"/>
    </source>
</evidence>
<feature type="region of interest" description="Disordered" evidence="1">
    <location>
        <begin position="1"/>
        <end position="20"/>
    </location>
</feature>
<comment type="caution">
    <text evidence="2">The sequence shown here is derived from an EMBL/GenBank/DDBJ whole genome shotgun (WGS) entry which is preliminary data.</text>
</comment>
<gene>
    <name evidence="2" type="ORF">AVEN_28128_1</name>
</gene>
<keyword evidence="3" id="KW-1185">Reference proteome</keyword>
<evidence type="ECO:0000256" key="1">
    <source>
        <dbReference type="SAM" id="MobiDB-lite"/>
    </source>
</evidence>
<protein>
    <submittedName>
        <fullName evidence="2">Uncharacterized protein</fullName>
    </submittedName>
</protein>
<dbReference type="AlphaFoldDB" id="A0A4Y2MNB3"/>
<proteinExistence type="predicted"/>
<organism evidence="2 3">
    <name type="scientific">Araneus ventricosus</name>
    <name type="common">Orbweaver spider</name>
    <name type="synonym">Epeira ventricosa</name>
    <dbReference type="NCBI Taxonomy" id="182803"/>
    <lineage>
        <taxon>Eukaryota</taxon>
        <taxon>Metazoa</taxon>
        <taxon>Ecdysozoa</taxon>
        <taxon>Arthropoda</taxon>
        <taxon>Chelicerata</taxon>
        <taxon>Arachnida</taxon>
        <taxon>Araneae</taxon>
        <taxon>Araneomorphae</taxon>
        <taxon>Entelegynae</taxon>
        <taxon>Araneoidea</taxon>
        <taxon>Araneidae</taxon>
        <taxon>Araneus</taxon>
    </lineage>
</organism>